<comment type="caution">
    <text evidence="1">The sequence shown here is derived from an EMBL/GenBank/DDBJ whole genome shotgun (WGS) entry which is preliminary data.</text>
</comment>
<organism evidence="1 2">
    <name type="scientific">Phrynosoma platyrhinos</name>
    <name type="common">Desert horned lizard</name>
    <dbReference type="NCBI Taxonomy" id="52577"/>
    <lineage>
        <taxon>Eukaryota</taxon>
        <taxon>Metazoa</taxon>
        <taxon>Chordata</taxon>
        <taxon>Craniata</taxon>
        <taxon>Vertebrata</taxon>
        <taxon>Euteleostomi</taxon>
        <taxon>Lepidosauria</taxon>
        <taxon>Squamata</taxon>
        <taxon>Bifurcata</taxon>
        <taxon>Unidentata</taxon>
        <taxon>Episquamata</taxon>
        <taxon>Toxicofera</taxon>
        <taxon>Iguania</taxon>
        <taxon>Phrynosomatidae</taxon>
        <taxon>Phrynosomatinae</taxon>
        <taxon>Phrynosoma</taxon>
    </lineage>
</organism>
<dbReference type="SUPFAM" id="SSF64484">
    <property type="entry name" value="beta and beta-prime subunits of DNA dependent RNA-polymerase"/>
    <property type="match status" value="1"/>
</dbReference>
<proteinExistence type="predicted"/>
<reference evidence="1 2" key="1">
    <citation type="journal article" date="2022" name="Gigascience">
        <title>A chromosome-level genome assembly and annotation of the desert horned lizard, Phrynosoma platyrhinos, provides insight into chromosomal rearrangements among reptiles.</title>
        <authorList>
            <person name="Koochekian N."/>
            <person name="Ascanio A."/>
            <person name="Farleigh K."/>
            <person name="Card D.C."/>
            <person name="Schield D.R."/>
            <person name="Castoe T.A."/>
            <person name="Jezkova T."/>
        </authorList>
    </citation>
    <scope>NUCLEOTIDE SEQUENCE [LARGE SCALE GENOMIC DNA]</scope>
    <source>
        <strain evidence="1">NK-2021</strain>
    </source>
</reference>
<keyword evidence="2" id="KW-1185">Reference proteome</keyword>
<evidence type="ECO:0000313" key="1">
    <source>
        <dbReference type="EMBL" id="KAH0627028.1"/>
    </source>
</evidence>
<sequence length="194" mass="21757">KLFLLMRGSCLNCCHLTCPRAVIHLLLNQLKLLEVGLLQAAHDLEAILSRFLEDDPDGDVEEVLRLHVEEMLQNGQLRDQGAPVKTVCEYRNKLISQFWKLHMTSKKCPNCKAGRSLVRREHNSKLTVTNPIVVSQKSGKETIVEEAASTHSNGSLFCLGFFLCKLFSGMTVTGDSSFNPDMFFLDQLVVPPSR</sequence>
<feature type="non-terminal residue" evidence="1">
    <location>
        <position position="1"/>
    </location>
</feature>
<dbReference type="Proteomes" id="UP000826234">
    <property type="component" value="Unassembled WGS sequence"/>
</dbReference>
<gene>
    <name evidence="1" type="ORF">JD844_002390</name>
</gene>
<name>A0ABQ7TBP6_PHRPL</name>
<protein>
    <submittedName>
        <fullName evidence="1">Uncharacterized protein</fullName>
    </submittedName>
</protein>
<accession>A0ABQ7TBP6</accession>
<evidence type="ECO:0000313" key="2">
    <source>
        <dbReference type="Proteomes" id="UP000826234"/>
    </source>
</evidence>
<dbReference type="EMBL" id="JAIPUX010000521">
    <property type="protein sequence ID" value="KAH0627028.1"/>
    <property type="molecule type" value="Genomic_DNA"/>
</dbReference>